<evidence type="ECO:0000313" key="3">
    <source>
        <dbReference type="EMBL" id="OJJ51239.1"/>
    </source>
</evidence>
<gene>
    <name evidence="3" type="ORF">ASPZODRAFT_138346</name>
</gene>
<accession>A0A1L9SVM2</accession>
<reference evidence="4" key="1">
    <citation type="journal article" date="2017" name="Genome Biol.">
        <title>Comparative genomics reveals high biological diversity and specific adaptations in the industrially and medically important fungal genus Aspergillus.</title>
        <authorList>
            <person name="de Vries R.P."/>
            <person name="Riley R."/>
            <person name="Wiebenga A."/>
            <person name="Aguilar-Osorio G."/>
            <person name="Amillis S."/>
            <person name="Uchima C.A."/>
            <person name="Anderluh G."/>
            <person name="Asadollahi M."/>
            <person name="Askin M."/>
            <person name="Barry K."/>
            <person name="Battaglia E."/>
            <person name="Bayram O."/>
            <person name="Benocci T."/>
            <person name="Braus-Stromeyer S.A."/>
            <person name="Caldana C."/>
            <person name="Canovas D."/>
            <person name="Cerqueira G.C."/>
            <person name="Chen F."/>
            <person name="Chen W."/>
            <person name="Choi C."/>
            <person name="Clum A."/>
            <person name="Dos Santos R.A."/>
            <person name="Damasio A.R."/>
            <person name="Diallinas G."/>
            <person name="Emri T."/>
            <person name="Fekete E."/>
            <person name="Flipphi M."/>
            <person name="Freyberg S."/>
            <person name="Gallo A."/>
            <person name="Gournas C."/>
            <person name="Habgood R."/>
            <person name="Hainaut M."/>
            <person name="Harispe M.L."/>
            <person name="Henrissat B."/>
            <person name="Hilden K.S."/>
            <person name="Hope R."/>
            <person name="Hossain A."/>
            <person name="Karabika E."/>
            <person name="Karaffa L."/>
            <person name="Karanyi Z."/>
            <person name="Krasevec N."/>
            <person name="Kuo A."/>
            <person name="Kusch H."/>
            <person name="LaButti K."/>
            <person name="Lagendijk E.L."/>
            <person name="Lapidus A."/>
            <person name="Levasseur A."/>
            <person name="Lindquist E."/>
            <person name="Lipzen A."/>
            <person name="Logrieco A.F."/>
            <person name="MacCabe A."/>
            <person name="Maekelae M.R."/>
            <person name="Malavazi I."/>
            <person name="Melin P."/>
            <person name="Meyer V."/>
            <person name="Mielnichuk N."/>
            <person name="Miskei M."/>
            <person name="Molnar A.P."/>
            <person name="Mule G."/>
            <person name="Ngan C.Y."/>
            <person name="Orejas M."/>
            <person name="Orosz E."/>
            <person name="Ouedraogo J.P."/>
            <person name="Overkamp K.M."/>
            <person name="Park H.-S."/>
            <person name="Perrone G."/>
            <person name="Piumi F."/>
            <person name="Punt P.J."/>
            <person name="Ram A.F."/>
            <person name="Ramon A."/>
            <person name="Rauscher S."/>
            <person name="Record E."/>
            <person name="Riano-Pachon D.M."/>
            <person name="Robert V."/>
            <person name="Roehrig J."/>
            <person name="Ruller R."/>
            <person name="Salamov A."/>
            <person name="Salih N.S."/>
            <person name="Samson R.A."/>
            <person name="Sandor E."/>
            <person name="Sanguinetti M."/>
            <person name="Schuetze T."/>
            <person name="Sepcic K."/>
            <person name="Shelest E."/>
            <person name="Sherlock G."/>
            <person name="Sophianopoulou V."/>
            <person name="Squina F.M."/>
            <person name="Sun H."/>
            <person name="Susca A."/>
            <person name="Todd R.B."/>
            <person name="Tsang A."/>
            <person name="Unkles S.E."/>
            <person name="van de Wiele N."/>
            <person name="van Rossen-Uffink D."/>
            <person name="Oliveira J.V."/>
            <person name="Vesth T.C."/>
            <person name="Visser J."/>
            <person name="Yu J.-H."/>
            <person name="Zhou M."/>
            <person name="Andersen M.R."/>
            <person name="Archer D.B."/>
            <person name="Baker S.E."/>
            <person name="Benoit I."/>
            <person name="Brakhage A.A."/>
            <person name="Braus G.H."/>
            <person name="Fischer R."/>
            <person name="Frisvad J.C."/>
            <person name="Goldman G.H."/>
            <person name="Houbraken J."/>
            <person name="Oakley B."/>
            <person name="Pocsi I."/>
            <person name="Scazzocchio C."/>
            <person name="Seiboth B."/>
            <person name="vanKuyk P.A."/>
            <person name="Wortman J."/>
            <person name="Dyer P.S."/>
            <person name="Grigoriev I.V."/>
        </authorList>
    </citation>
    <scope>NUCLEOTIDE SEQUENCE [LARGE SCALE GENOMIC DNA]</scope>
    <source>
        <strain evidence="4">CBS 506.65</strain>
    </source>
</reference>
<dbReference type="EMBL" id="KV878336">
    <property type="protein sequence ID" value="OJJ51239.1"/>
    <property type="molecule type" value="Genomic_DNA"/>
</dbReference>
<dbReference type="AlphaFoldDB" id="A0A1L9SVM2"/>
<proteinExistence type="predicted"/>
<protein>
    <submittedName>
        <fullName evidence="3">Uncharacterized protein</fullName>
    </submittedName>
</protein>
<dbReference type="RefSeq" id="XP_022585749.1">
    <property type="nucleotide sequence ID" value="XM_022724443.1"/>
</dbReference>
<keyword evidence="4" id="KW-1185">Reference proteome</keyword>
<dbReference type="VEuPathDB" id="FungiDB:ASPZODRAFT_138346"/>
<organism evidence="3 4">
    <name type="scientific">Penicilliopsis zonata CBS 506.65</name>
    <dbReference type="NCBI Taxonomy" id="1073090"/>
    <lineage>
        <taxon>Eukaryota</taxon>
        <taxon>Fungi</taxon>
        <taxon>Dikarya</taxon>
        <taxon>Ascomycota</taxon>
        <taxon>Pezizomycotina</taxon>
        <taxon>Eurotiomycetes</taxon>
        <taxon>Eurotiomycetidae</taxon>
        <taxon>Eurotiales</taxon>
        <taxon>Aspergillaceae</taxon>
        <taxon>Penicilliopsis</taxon>
    </lineage>
</organism>
<name>A0A1L9SVM2_9EURO</name>
<dbReference type="Proteomes" id="UP000184188">
    <property type="component" value="Unassembled WGS sequence"/>
</dbReference>
<sequence>MADIDREKDYLRFKHGAAVAFVIASPILLALPPRKLDHLAVLNIGAFAFSTNYLVREHTGRSIVERIEGKLARPQLQILRDMPTEKAEKLQAQLRAERDAQISSGQVTGEDLERLKARQAQEKGVMQRLWMGGEQEGWKERRLQEEQQALDEGKGYGYLIKKHFQDVWRGQSGQTTTDQSSTTGQQPETK</sequence>
<feature type="region of interest" description="Disordered" evidence="1">
    <location>
        <begin position="169"/>
        <end position="190"/>
    </location>
</feature>
<feature type="compositionally biased region" description="Low complexity" evidence="1">
    <location>
        <begin position="170"/>
        <end position="190"/>
    </location>
</feature>
<evidence type="ECO:0000256" key="2">
    <source>
        <dbReference type="SAM" id="Phobius"/>
    </source>
</evidence>
<keyword evidence="2" id="KW-0812">Transmembrane</keyword>
<evidence type="ECO:0000256" key="1">
    <source>
        <dbReference type="SAM" id="MobiDB-lite"/>
    </source>
</evidence>
<keyword evidence="2" id="KW-0472">Membrane</keyword>
<feature type="transmembrane region" description="Helical" evidence="2">
    <location>
        <begin position="12"/>
        <end position="32"/>
    </location>
</feature>
<dbReference type="GeneID" id="34610908"/>
<keyword evidence="2" id="KW-1133">Transmembrane helix</keyword>
<dbReference type="OrthoDB" id="5411041at2759"/>
<evidence type="ECO:0000313" key="4">
    <source>
        <dbReference type="Proteomes" id="UP000184188"/>
    </source>
</evidence>